<accession>A0A4Z2ELJ0</accession>
<comment type="caution">
    <text evidence="2">The sequence shown here is derived from an EMBL/GenBank/DDBJ whole genome shotgun (WGS) entry which is preliminary data.</text>
</comment>
<name>A0A4Z2ELJ0_9TELE</name>
<gene>
    <name evidence="2" type="ORF">EYF80_060025</name>
</gene>
<evidence type="ECO:0000313" key="3">
    <source>
        <dbReference type="Proteomes" id="UP000314294"/>
    </source>
</evidence>
<evidence type="ECO:0000256" key="1">
    <source>
        <dbReference type="SAM" id="MobiDB-lite"/>
    </source>
</evidence>
<reference evidence="2 3" key="1">
    <citation type="submission" date="2019-03" db="EMBL/GenBank/DDBJ databases">
        <title>First draft genome of Liparis tanakae, snailfish: a comprehensive survey of snailfish specific genes.</title>
        <authorList>
            <person name="Kim W."/>
            <person name="Song I."/>
            <person name="Jeong J.-H."/>
            <person name="Kim D."/>
            <person name="Kim S."/>
            <person name="Ryu S."/>
            <person name="Song J.Y."/>
            <person name="Lee S.K."/>
        </authorList>
    </citation>
    <scope>NUCLEOTIDE SEQUENCE [LARGE SCALE GENOMIC DNA]</scope>
    <source>
        <tissue evidence="2">Muscle</tissue>
    </source>
</reference>
<feature type="compositionally biased region" description="Low complexity" evidence="1">
    <location>
        <begin position="1"/>
        <end position="15"/>
    </location>
</feature>
<organism evidence="2 3">
    <name type="scientific">Liparis tanakae</name>
    <name type="common">Tanaka's snailfish</name>
    <dbReference type="NCBI Taxonomy" id="230148"/>
    <lineage>
        <taxon>Eukaryota</taxon>
        <taxon>Metazoa</taxon>
        <taxon>Chordata</taxon>
        <taxon>Craniata</taxon>
        <taxon>Vertebrata</taxon>
        <taxon>Euteleostomi</taxon>
        <taxon>Actinopterygii</taxon>
        <taxon>Neopterygii</taxon>
        <taxon>Teleostei</taxon>
        <taxon>Neoteleostei</taxon>
        <taxon>Acanthomorphata</taxon>
        <taxon>Eupercaria</taxon>
        <taxon>Perciformes</taxon>
        <taxon>Cottioidei</taxon>
        <taxon>Cottales</taxon>
        <taxon>Liparidae</taxon>
        <taxon>Liparis</taxon>
    </lineage>
</organism>
<feature type="compositionally biased region" description="Basic and acidic residues" evidence="1">
    <location>
        <begin position="51"/>
        <end position="62"/>
    </location>
</feature>
<proteinExistence type="predicted"/>
<evidence type="ECO:0000313" key="2">
    <source>
        <dbReference type="EMBL" id="TNN29827.1"/>
    </source>
</evidence>
<protein>
    <submittedName>
        <fullName evidence="2">Uncharacterized protein</fullName>
    </submittedName>
</protein>
<dbReference type="EMBL" id="SRLO01005162">
    <property type="protein sequence ID" value="TNN29827.1"/>
    <property type="molecule type" value="Genomic_DNA"/>
</dbReference>
<dbReference type="AlphaFoldDB" id="A0A4Z2ELJ0"/>
<feature type="region of interest" description="Disordered" evidence="1">
    <location>
        <begin position="1"/>
        <end position="62"/>
    </location>
</feature>
<dbReference type="Proteomes" id="UP000314294">
    <property type="component" value="Unassembled WGS sequence"/>
</dbReference>
<keyword evidence="3" id="KW-1185">Reference proteome</keyword>
<sequence length="62" mass="6802">MAAAAPGGLAANSANRGKYLEPDEYTCSSSRHSNDVNPRGGRRHQTFQTVLKREATGERRKE</sequence>